<sequence length="123" mass="13770">MFIASQVEAWQHLAMPRKTPALLAAIALLSLSGCIARTAVGVVTAPVRVASKAVDLATTSQSEADEKRGREIRRREERVGKLQRSYEKNLRRCEQGSDSACEKARAEYDELQELLPTIPYERR</sequence>
<organism evidence="1 2">
    <name type="scientific">Novosphingobium rhizovicinum</name>
    <dbReference type="NCBI Taxonomy" id="3228928"/>
    <lineage>
        <taxon>Bacteria</taxon>
        <taxon>Pseudomonadati</taxon>
        <taxon>Pseudomonadota</taxon>
        <taxon>Alphaproteobacteria</taxon>
        <taxon>Sphingomonadales</taxon>
        <taxon>Sphingomonadaceae</taxon>
        <taxon>Novosphingobium</taxon>
    </lineage>
</organism>
<gene>
    <name evidence="1" type="ORF">ABUH87_06000</name>
</gene>
<proteinExistence type="predicted"/>
<dbReference type="Proteomes" id="UP001556118">
    <property type="component" value="Unassembled WGS sequence"/>
</dbReference>
<dbReference type="RefSeq" id="WP_367771142.1">
    <property type="nucleotide sequence ID" value="NZ_JBFNXR010000021.1"/>
</dbReference>
<evidence type="ECO:0000313" key="2">
    <source>
        <dbReference type="Proteomes" id="UP001556118"/>
    </source>
</evidence>
<reference evidence="1 2" key="1">
    <citation type="submission" date="2024-06" db="EMBL/GenBank/DDBJ databases">
        <title>Novosphingobium rhizovicinus M1R2S20.</title>
        <authorList>
            <person name="Sun J.-Q."/>
        </authorList>
    </citation>
    <scope>NUCLEOTIDE SEQUENCE [LARGE SCALE GENOMIC DNA]</scope>
    <source>
        <strain evidence="1 2">M1R2S20</strain>
    </source>
</reference>
<accession>A0ABV3RA07</accession>
<comment type="caution">
    <text evidence="1">The sequence shown here is derived from an EMBL/GenBank/DDBJ whole genome shotgun (WGS) entry which is preliminary data.</text>
</comment>
<dbReference type="EMBL" id="JBFNXR010000021">
    <property type="protein sequence ID" value="MEW9854728.1"/>
    <property type="molecule type" value="Genomic_DNA"/>
</dbReference>
<name>A0ABV3RA07_9SPHN</name>
<keyword evidence="2" id="KW-1185">Reference proteome</keyword>
<protein>
    <recommendedName>
        <fullName evidence="3">Lipoprotein</fullName>
    </recommendedName>
</protein>
<evidence type="ECO:0008006" key="3">
    <source>
        <dbReference type="Google" id="ProtNLM"/>
    </source>
</evidence>
<evidence type="ECO:0000313" key="1">
    <source>
        <dbReference type="EMBL" id="MEW9854728.1"/>
    </source>
</evidence>